<evidence type="ECO:0000256" key="10">
    <source>
        <dbReference type="ARBA" id="ARBA00029409"/>
    </source>
</evidence>
<evidence type="ECO:0000256" key="9">
    <source>
        <dbReference type="ARBA" id="ARBA00022909"/>
    </source>
</evidence>
<evidence type="ECO:0000256" key="11">
    <source>
        <dbReference type="ARBA" id="ARBA00029766"/>
    </source>
</evidence>
<dbReference type="GO" id="GO:0005524">
    <property type="term" value="F:ATP binding"/>
    <property type="evidence" value="ECO:0007669"/>
    <property type="project" value="UniProtKB-KW"/>
</dbReference>
<keyword evidence="6" id="KW-0547">Nucleotide-binding</keyword>
<keyword evidence="8" id="KW-0067">ATP-binding</keyword>
<keyword evidence="5" id="KW-0808">Transferase</keyword>
<keyword evidence="7 14" id="KW-0418">Kinase</keyword>
<dbReference type="RefSeq" id="WP_036910249.1">
    <property type="nucleotide sequence ID" value="NZ_FNUV01000001.1"/>
</dbReference>
<dbReference type="Pfam" id="PF01288">
    <property type="entry name" value="HPPK"/>
    <property type="match status" value="1"/>
</dbReference>
<evidence type="ECO:0000313" key="14">
    <source>
        <dbReference type="EMBL" id="SEF40361.1"/>
    </source>
</evidence>
<dbReference type="GO" id="GO:0046656">
    <property type="term" value="P:folic acid biosynthetic process"/>
    <property type="evidence" value="ECO:0007669"/>
    <property type="project" value="UniProtKB-KW"/>
</dbReference>
<proteinExistence type="inferred from homology"/>
<dbReference type="InterPro" id="IPR000550">
    <property type="entry name" value="Hppk"/>
</dbReference>
<evidence type="ECO:0000256" key="8">
    <source>
        <dbReference type="ARBA" id="ARBA00022840"/>
    </source>
</evidence>
<comment type="pathway">
    <text evidence="1">Cofactor biosynthesis; tetrahydrofolate biosynthesis; 2-amino-4-hydroxy-6-hydroxymethyl-7,8-dihydropteridine diphosphate from 7,8-dihydroneopterin triphosphate: step 4/4.</text>
</comment>
<dbReference type="AlphaFoldDB" id="A0A1H5RS71"/>
<reference evidence="14 15" key="1">
    <citation type="submission" date="2016-10" db="EMBL/GenBank/DDBJ databases">
        <authorList>
            <person name="de Groot N.N."/>
        </authorList>
    </citation>
    <scope>NUCLEOTIDE SEQUENCE [LARGE SCALE GENOMIC DNA]</scope>
    <source>
        <strain evidence="14 15">AR32</strain>
    </source>
</reference>
<gene>
    <name evidence="14" type="ORF">SAMN05216354_0256</name>
</gene>
<evidence type="ECO:0000256" key="1">
    <source>
        <dbReference type="ARBA" id="ARBA00005051"/>
    </source>
</evidence>
<evidence type="ECO:0000256" key="7">
    <source>
        <dbReference type="ARBA" id="ARBA00022777"/>
    </source>
</evidence>
<feature type="domain" description="7,8-dihydro-6-hydroxymethylpterin-pyrophosphokinase" evidence="13">
    <location>
        <begin position="5"/>
        <end position="132"/>
    </location>
</feature>
<dbReference type="Gene3D" id="3.30.70.560">
    <property type="entry name" value="7,8-Dihydro-6-hydroxymethylpterin-pyrophosphokinase HPPK"/>
    <property type="match status" value="1"/>
</dbReference>
<comment type="similarity">
    <text evidence="2">Belongs to the HPPK family.</text>
</comment>
<dbReference type="EMBL" id="FNUV01000001">
    <property type="protein sequence ID" value="SEF40361.1"/>
    <property type="molecule type" value="Genomic_DNA"/>
</dbReference>
<evidence type="ECO:0000256" key="3">
    <source>
        <dbReference type="ARBA" id="ARBA00013253"/>
    </source>
</evidence>
<dbReference type="SUPFAM" id="SSF55083">
    <property type="entry name" value="6-hydroxymethyl-7,8-dihydropterin pyrophosphokinase, HPPK"/>
    <property type="match status" value="1"/>
</dbReference>
<dbReference type="GO" id="GO:0046654">
    <property type="term" value="P:tetrahydrofolate biosynthetic process"/>
    <property type="evidence" value="ECO:0007669"/>
    <property type="project" value="UniProtKB-UniPathway"/>
</dbReference>
<protein>
    <recommendedName>
        <fullName evidence="4">2-amino-4-hydroxy-6-hydroxymethyldihydropteridine pyrophosphokinase</fullName>
        <ecNumber evidence="3">2.7.6.3</ecNumber>
    </recommendedName>
    <alternativeName>
        <fullName evidence="11">6-hydroxymethyl-7,8-dihydropterin pyrophosphokinase</fullName>
    </alternativeName>
    <alternativeName>
        <fullName evidence="12">7,8-dihydro-6-hydroxymethylpterin-pyrophosphokinase</fullName>
    </alternativeName>
</protein>
<evidence type="ECO:0000256" key="4">
    <source>
        <dbReference type="ARBA" id="ARBA00016218"/>
    </source>
</evidence>
<dbReference type="PANTHER" id="PTHR43071:SF1">
    <property type="entry name" value="2-AMINO-4-HYDROXY-6-HYDROXYMETHYLDIHYDROPTERIDINE PYROPHOSPHOKINASE"/>
    <property type="match status" value="1"/>
</dbReference>
<dbReference type="UniPathway" id="UPA00077">
    <property type="reaction ID" value="UER00155"/>
</dbReference>
<evidence type="ECO:0000256" key="6">
    <source>
        <dbReference type="ARBA" id="ARBA00022741"/>
    </source>
</evidence>
<dbReference type="InterPro" id="IPR035907">
    <property type="entry name" value="Hppk_sf"/>
</dbReference>
<dbReference type="PANTHER" id="PTHR43071">
    <property type="entry name" value="2-AMINO-4-HYDROXY-6-HYDROXYMETHYLDIHYDROPTERIDINE PYROPHOSPHOKINASE"/>
    <property type="match status" value="1"/>
</dbReference>
<dbReference type="EC" id="2.7.6.3" evidence="3"/>
<name>A0A1H5RS71_XYLRU</name>
<sequence>MHQVYLGLGSNQGDRESQIARAIELIGERVGQVLRQSSIIETKPWGFMSGNLFLNCAIYCETELMPRKLLQVTKEIERELGRRHKGGAYRDRTIDIDILLYDDITIDEPDLQIPHPLMEQRDFVMMPLNEIRDSYK</sequence>
<comment type="function">
    <text evidence="10">Catalyzes the transfer of pyrophosphate from adenosine triphosphate (ATP) to 6-hydroxymethyl-7,8-dihydropterin, an enzymatic step in folate biosynthesis pathway.</text>
</comment>
<keyword evidence="9" id="KW-0289">Folate biosynthesis</keyword>
<accession>A0A1H5RS71</accession>
<evidence type="ECO:0000256" key="2">
    <source>
        <dbReference type="ARBA" id="ARBA00005810"/>
    </source>
</evidence>
<dbReference type="GO" id="GO:0016301">
    <property type="term" value="F:kinase activity"/>
    <property type="evidence" value="ECO:0007669"/>
    <property type="project" value="UniProtKB-KW"/>
</dbReference>
<dbReference type="NCBIfam" id="TIGR01498">
    <property type="entry name" value="folK"/>
    <property type="match status" value="1"/>
</dbReference>
<dbReference type="GO" id="GO:0003848">
    <property type="term" value="F:2-amino-4-hydroxy-6-hydroxymethyldihydropteridine diphosphokinase activity"/>
    <property type="evidence" value="ECO:0007669"/>
    <property type="project" value="UniProtKB-EC"/>
</dbReference>
<dbReference type="Proteomes" id="UP000236735">
    <property type="component" value="Unassembled WGS sequence"/>
</dbReference>
<evidence type="ECO:0000259" key="13">
    <source>
        <dbReference type="Pfam" id="PF01288"/>
    </source>
</evidence>
<organism evidence="14 15">
    <name type="scientific">Xylanibacter ruminicola</name>
    <name type="common">Prevotella ruminicola</name>
    <dbReference type="NCBI Taxonomy" id="839"/>
    <lineage>
        <taxon>Bacteria</taxon>
        <taxon>Pseudomonadati</taxon>
        <taxon>Bacteroidota</taxon>
        <taxon>Bacteroidia</taxon>
        <taxon>Bacteroidales</taxon>
        <taxon>Prevotellaceae</taxon>
        <taxon>Xylanibacter</taxon>
    </lineage>
</organism>
<evidence type="ECO:0000313" key="15">
    <source>
        <dbReference type="Proteomes" id="UP000236735"/>
    </source>
</evidence>
<dbReference type="CDD" id="cd00483">
    <property type="entry name" value="HPPK"/>
    <property type="match status" value="1"/>
</dbReference>
<evidence type="ECO:0000256" key="12">
    <source>
        <dbReference type="ARBA" id="ARBA00033413"/>
    </source>
</evidence>
<evidence type="ECO:0000256" key="5">
    <source>
        <dbReference type="ARBA" id="ARBA00022679"/>
    </source>
</evidence>